<sequence length="118" mass="13245">YSICLSPEEPSKHSITFSFCEDSPTAVWLPLDFIAIESTEKSKGAWWVGALRLGLDVMGHPECYQEPSVTTSDTESQPLKLRSSFRHPPKQEKRKASHSNMRLPVVCCIPQSRSKSPI</sequence>
<accession>W1NE13</accession>
<dbReference type="Proteomes" id="UP000017836">
    <property type="component" value="Unassembled WGS sequence"/>
</dbReference>
<dbReference type="EMBL" id="KI397522">
    <property type="protein sequence ID" value="ERM94007.1"/>
    <property type="molecule type" value="Genomic_DNA"/>
</dbReference>
<evidence type="ECO:0000313" key="3">
    <source>
        <dbReference type="Proteomes" id="UP000017836"/>
    </source>
</evidence>
<protein>
    <submittedName>
        <fullName evidence="2">Uncharacterized protein</fullName>
    </submittedName>
</protein>
<dbReference type="AlphaFoldDB" id="W1NE13"/>
<evidence type="ECO:0000256" key="1">
    <source>
        <dbReference type="SAM" id="MobiDB-lite"/>
    </source>
</evidence>
<feature type="compositionally biased region" description="Polar residues" evidence="1">
    <location>
        <begin position="67"/>
        <end position="77"/>
    </location>
</feature>
<feature type="region of interest" description="Disordered" evidence="1">
    <location>
        <begin position="65"/>
        <end position="118"/>
    </location>
</feature>
<keyword evidence="3" id="KW-1185">Reference proteome</keyword>
<dbReference type="HOGENOM" id="CLU_2079026_0_0_1"/>
<dbReference type="Gramene" id="ERM94007">
    <property type="protein sequence ID" value="ERM94007"/>
    <property type="gene ID" value="AMTR_s00136p00089480"/>
</dbReference>
<name>W1NE13_AMBTC</name>
<proteinExistence type="predicted"/>
<feature type="non-terminal residue" evidence="2">
    <location>
        <position position="1"/>
    </location>
</feature>
<gene>
    <name evidence="2" type="ORF">AMTR_s00136p00089480</name>
</gene>
<reference evidence="3" key="1">
    <citation type="journal article" date="2013" name="Science">
        <title>The Amborella genome and the evolution of flowering plants.</title>
        <authorList>
            <consortium name="Amborella Genome Project"/>
        </authorList>
    </citation>
    <scope>NUCLEOTIDE SEQUENCE [LARGE SCALE GENOMIC DNA]</scope>
</reference>
<evidence type="ECO:0000313" key="2">
    <source>
        <dbReference type="EMBL" id="ERM94007.1"/>
    </source>
</evidence>
<feature type="non-terminal residue" evidence="2">
    <location>
        <position position="118"/>
    </location>
</feature>
<organism evidence="2 3">
    <name type="scientific">Amborella trichopoda</name>
    <dbReference type="NCBI Taxonomy" id="13333"/>
    <lineage>
        <taxon>Eukaryota</taxon>
        <taxon>Viridiplantae</taxon>
        <taxon>Streptophyta</taxon>
        <taxon>Embryophyta</taxon>
        <taxon>Tracheophyta</taxon>
        <taxon>Spermatophyta</taxon>
        <taxon>Magnoliopsida</taxon>
        <taxon>Amborellales</taxon>
        <taxon>Amborellaceae</taxon>
        <taxon>Amborella</taxon>
    </lineage>
</organism>
<feature type="compositionally biased region" description="Basic residues" evidence="1">
    <location>
        <begin position="83"/>
        <end position="97"/>
    </location>
</feature>